<keyword evidence="4" id="KW-1185">Reference proteome</keyword>
<dbReference type="SUPFAM" id="SSF50475">
    <property type="entry name" value="FMN-binding split barrel"/>
    <property type="match status" value="1"/>
</dbReference>
<dbReference type="OrthoDB" id="5738083at2"/>
<dbReference type="RefSeq" id="WP_133873681.1">
    <property type="nucleotide sequence ID" value="NZ_BOMD01000105.1"/>
</dbReference>
<comment type="caution">
    <text evidence="3">The sequence shown here is derived from an EMBL/GenBank/DDBJ whole genome shotgun (WGS) entry which is preliminary data.</text>
</comment>
<evidence type="ECO:0000256" key="1">
    <source>
        <dbReference type="ARBA" id="ARBA00023002"/>
    </source>
</evidence>
<dbReference type="GO" id="GO:0070967">
    <property type="term" value="F:coenzyme F420 binding"/>
    <property type="evidence" value="ECO:0007669"/>
    <property type="project" value="TreeGrafter"/>
</dbReference>
<proteinExistence type="predicted"/>
<feature type="domain" description="Pyridoxamine 5'-phosphate oxidase N-terminal" evidence="2">
    <location>
        <begin position="9"/>
        <end position="97"/>
    </location>
</feature>
<protein>
    <recommendedName>
        <fullName evidence="2">Pyridoxamine 5'-phosphate oxidase N-terminal domain-containing protein</fullName>
    </recommendedName>
</protein>
<dbReference type="NCBIfam" id="TIGR03666">
    <property type="entry name" value="Rv2061_F420"/>
    <property type="match status" value="1"/>
</dbReference>
<dbReference type="GO" id="GO:0016627">
    <property type="term" value="F:oxidoreductase activity, acting on the CH-CH group of donors"/>
    <property type="evidence" value="ECO:0007669"/>
    <property type="project" value="TreeGrafter"/>
</dbReference>
<dbReference type="PANTHER" id="PTHR35176">
    <property type="entry name" value="HEME OXYGENASE HI_0854-RELATED"/>
    <property type="match status" value="1"/>
</dbReference>
<gene>
    <name evidence="3" type="ORF">C8E87_3017</name>
</gene>
<dbReference type="Proteomes" id="UP000294901">
    <property type="component" value="Unassembled WGS sequence"/>
</dbReference>
<evidence type="ECO:0000313" key="4">
    <source>
        <dbReference type="Proteomes" id="UP000294901"/>
    </source>
</evidence>
<dbReference type="InterPro" id="IPR019965">
    <property type="entry name" value="PPOX_F420-dep_Rv2061_put"/>
</dbReference>
<dbReference type="InterPro" id="IPR012349">
    <property type="entry name" value="Split_barrel_FMN-bd"/>
</dbReference>
<dbReference type="PANTHER" id="PTHR35176:SF11">
    <property type="entry name" value="PYRIDOXAMINE 5'-PHOSPHATE OXIDASE FAMILY PROTEIN"/>
    <property type="match status" value="1"/>
</dbReference>
<organism evidence="3 4">
    <name type="scientific">Paractinoplanes brasiliensis</name>
    <dbReference type="NCBI Taxonomy" id="52695"/>
    <lineage>
        <taxon>Bacteria</taxon>
        <taxon>Bacillati</taxon>
        <taxon>Actinomycetota</taxon>
        <taxon>Actinomycetes</taxon>
        <taxon>Micromonosporales</taxon>
        <taxon>Micromonosporaceae</taxon>
        <taxon>Paractinoplanes</taxon>
    </lineage>
</organism>
<sequence length="125" mass="13763">MTALGQLGSKKYVLLTTFRKDGRAVATPVWVLPAGDGVAIWTESKSYKVKRVRNNPKVTVAPCDIRGNVRGEAVEGRARVVGDAERDHFAGVLGRKYWIAGLAGMLRYKLLGRRDRITVIAIDPE</sequence>
<dbReference type="Gene3D" id="2.30.110.10">
    <property type="entry name" value="Electron Transport, Fmn-binding Protein, Chain A"/>
    <property type="match status" value="1"/>
</dbReference>
<evidence type="ECO:0000259" key="2">
    <source>
        <dbReference type="Pfam" id="PF01243"/>
    </source>
</evidence>
<keyword evidence="1" id="KW-0560">Oxidoreductase</keyword>
<accession>A0A4R6JU52</accession>
<evidence type="ECO:0000313" key="3">
    <source>
        <dbReference type="EMBL" id="TDO39332.1"/>
    </source>
</evidence>
<dbReference type="GO" id="GO:0005829">
    <property type="term" value="C:cytosol"/>
    <property type="evidence" value="ECO:0007669"/>
    <property type="project" value="TreeGrafter"/>
</dbReference>
<dbReference type="InterPro" id="IPR011576">
    <property type="entry name" value="Pyridox_Oxase_N"/>
</dbReference>
<dbReference type="EMBL" id="SNWR01000001">
    <property type="protein sequence ID" value="TDO39332.1"/>
    <property type="molecule type" value="Genomic_DNA"/>
</dbReference>
<dbReference type="AlphaFoldDB" id="A0A4R6JU52"/>
<name>A0A4R6JU52_9ACTN</name>
<dbReference type="InterPro" id="IPR052019">
    <property type="entry name" value="F420H2_bilvrd_red/Heme_oxyg"/>
</dbReference>
<dbReference type="Pfam" id="PF01243">
    <property type="entry name" value="PNPOx_N"/>
    <property type="match status" value="1"/>
</dbReference>
<reference evidence="3 4" key="1">
    <citation type="submission" date="2019-03" db="EMBL/GenBank/DDBJ databases">
        <title>Sequencing the genomes of 1000 actinobacteria strains.</title>
        <authorList>
            <person name="Klenk H.-P."/>
        </authorList>
    </citation>
    <scope>NUCLEOTIDE SEQUENCE [LARGE SCALE GENOMIC DNA]</scope>
    <source>
        <strain evidence="3 4">DSM 43805</strain>
    </source>
</reference>